<gene>
    <name evidence="2" type="ORF">PROAA_310011</name>
</gene>
<accession>A0A1A8XVX6</accession>
<evidence type="ECO:0008006" key="4">
    <source>
        <dbReference type="Google" id="ProtNLM"/>
    </source>
</evidence>
<feature type="transmembrane region" description="Helical" evidence="1">
    <location>
        <begin position="349"/>
        <end position="368"/>
    </location>
</feature>
<feature type="transmembrane region" description="Helical" evidence="1">
    <location>
        <begin position="222"/>
        <end position="238"/>
    </location>
</feature>
<dbReference type="RefSeq" id="WP_186411494.1">
    <property type="nucleotide sequence ID" value="NZ_FLQY01000235.1"/>
</dbReference>
<dbReference type="Proteomes" id="UP000199600">
    <property type="component" value="Unassembled WGS sequence"/>
</dbReference>
<feature type="transmembrane region" description="Helical" evidence="1">
    <location>
        <begin position="282"/>
        <end position="300"/>
    </location>
</feature>
<evidence type="ECO:0000256" key="1">
    <source>
        <dbReference type="SAM" id="Phobius"/>
    </source>
</evidence>
<keyword evidence="1" id="KW-1133">Transmembrane helix</keyword>
<proteinExistence type="predicted"/>
<keyword evidence="1" id="KW-0812">Transmembrane</keyword>
<dbReference type="EMBL" id="FLQY01000235">
    <property type="protein sequence ID" value="SBT09165.1"/>
    <property type="molecule type" value="Genomic_DNA"/>
</dbReference>
<protein>
    <recommendedName>
        <fullName evidence="4">NnrS family protein</fullName>
    </recommendedName>
</protein>
<reference evidence="2 3" key="1">
    <citation type="submission" date="2016-06" db="EMBL/GenBank/DDBJ databases">
        <authorList>
            <person name="Kjaerup R.B."/>
            <person name="Dalgaard T.S."/>
            <person name="Juul-Madsen H.R."/>
        </authorList>
    </citation>
    <scope>NUCLEOTIDE SEQUENCE [LARGE SCALE GENOMIC DNA]</scope>
    <source>
        <strain evidence="2">2</strain>
    </source>
</reference>
<keyword evidence="1" id="KW-0472">Membrane</keyword>
<sequence length="377" mass="39983">MLTYLGCSALAVFTSTVVLLLLDTLPFLAATHFILAVAILPLIFGAIAHFVPVLTRSGKPHRAVLLAPLLLQVSGLLVFLHFYGRLGPGALLAAVVTSLPVCLGFVGWLIARARHTLGKPHPGWRWYLAALLCLTIGLALVPAMQFWPEARQELRGLHLHLNLLGFVGLTAIGTLQVLLPTILSGPDIDAAVRLRRDLPLAVAGVLLVSLGAAFGWPLSLPGAGLLIFAVCRLGLAWLRRYGLRVLIGDGASASLLAALFGFLLILVFGTAHAFGVMGGHDTVLACMAVFLLPLVTGALSQLMPVWRHPGRRTEARDQMRAVLVQGGAIRALLFISGGSLLAIGLSAGYWLTAAGLLMFLYGIVRAFCFPGAEQNGI</sequence>
<feature type="transmembrane region" description="Helical" evidence="1">
    <location>
        <begin position="198"/>
        <end position="216"/>
    </location>
</feature>
<evidence type="ECO:0000313" key="3">
    <source>
        <dbReference type="Proteomes" id="UP000199600"/>
    </source>
</evidence>
<feature type="transmembrane region" description="Helical" evidence="1">
    <location>
        <begin position="250"/>
        <end position="276"/>
    </location>
</feature>
<dbReference type="AlphaFoldDB" id="A0A1A8XVX6"/>
<feature type="transmembrane region" description="Helical" evidence="1">
    <location>
        <begin position="30"/>
        <end position="51"/>
    </location>
</feature>
<evidence type="ECO:0000313" key="2">
    <source>
        <dbReference type="EMBL" id="SBT09165.1"/>
    </source>
</evidence>
<feature type="transmembrane region" description="Helical" evidence="1">
    <location>
        <begin position="163"/>
        <end position="186"/>
    </location>
</feature>
<keyword evidence="3" id="KW-1185">Reference proteome</keyword>
<feature type="transmembrane region" description="Helical" evidence="1">
    <location>
        <begin position="321"/>
        <end position="343"/>
    </location>
</feature>
<feature type="transmembrane region" description="Helical" evidence="1">
    <location>
        <begin position="90"/>
        <end position="111"/>
    </location>
</feature>
<feature type="transmembrane region" description="Helical" evidence="1">
    <location>
        <begin position="123"/>
        <end position="143"/>
    </location>
</feature>
<name>A0A1A8XVX6_9RHOO</name>
<organism evidence="2 3">
    <name type="scientific">Candidatus Propionivibrio aalborgensis</name>
    <dbReference type="NCBI Taxonomy" id="1860101"/>
    <lineage>
        <taxon>Bacteria</taxon>
        <taxon>Pseudomonadati</taxon>
        <taxon>Pseudomonadota</taxon>
        <taxon>Betaproteobacteria</taxon>
        <taxon>Rhodocyclales</taxon>
        <taxon>Rhodocyclaceae</taxon>
        <taxon>Propionivibrio</taxon>
    </lineage>
</organism>
<feature type="transmembrane region" description="Helical" evidence="1">
    <location>
        <begin position="63"/>
        <end position="84"/>
    </location>
</feature>